<keyword evidence="28" id="KW-1185">Reference proteome</keyword>
<evidence type="ECO:0000256" key="13">
    <source>
        <dbReference type="ARBA" id="ARBA00023157"/>
    </source>
</evidence>
<dbReference type="PANTHER" id="PTHR32444">
    <property type="entry name" value="BULB-TYPE LECTIN DOMAIN-CONTAINING PROTEIN"/>
    <property type="match status" value="1"/>
</dbReference>
<evidence type="ECO:0000256" key="22">
    <source>
        <dbReference type="SAM" id="SignalP"/>
    </source>
</evidence>
<feature type="chain" id="PRO_5042854929" description="Receptor-like serine/threonine-protein kinase" evidence="22">
    <location>
        <begin position="19"/>
        <end position="829"/>
    </location>
</feature>
<evidence type="ECO:0000256" key="19">
    <source>
        <dbReference type="PROSITE-ProRule" id="PRU00076"/>
    </source>
</evidence>
<dbReference type="CDD" id="cd01098">
    <property type="entry name" value="PAN_AP_plant"/>
    <property type="match status" value="1"/>
</dbReference>
<evidence type="ECO:0000313" key="28">
    <source>
        <dbReference type="Proteomes" id="UP001324115"/>
    </source>
</evidence>
<dbReference type="SMART" id="SM00108">
    <property type="entry name" value="B_lectin"/>
    <property type="match status" value="1"/>
</dbReference>
<evidence type="ECO:0000259" key="25">
    <source>
        <dbReference type="PROSITE" id="PS50927"/>
    </source>
</evidence>
<feature type="compositionally biased region" description="Polar residues" evidence="20">
    <location>
        <begin position="819"/>
        <end position="829"/>
    </location>
</feature>
<comment type="catalytic activity">
    <reaction evidence="16 18">
        <text>L-threonyl-[protein] + ATP = O-phospho-L-threonyl-[protein] + ADP + H(+)</text>
        <dbReference type="Rhea" id="RHEA:46608"/>
        <dbReference type="Rhea" id="RHEA-COMP:11060"/>
        <dbReference type="Rhea" id="RHEA-COMP:11605"/>
        <dbReference type="ChEBI" id="CHEBI:15378"/>
        <dbReference type="ChEBI" id="CHEBI:30013"/>
        <dbReference type="ChEBI" id="CHEBI:30616"/>
        <dbReference type="ChEBI" id="CHEBI:61977"/>
        <dbReference type="ChEBI" id="CHEBI:456216"/>
        <dbReference type="EC" id="2.7.11.1"/>
    </reaction>
</comment>
<dbReference type="Gene3D" id="2.90.10.10">
    <property type="entry name" value="Bulb-type lectin domain"/>
    <property type="match status" value="1"/>
</dbReference>
<evidence type="ECO:0000256" key="5">
    <source>
        <dbReference type="ARBA" id="ARBA00022692"/>
    </source>
</evidence>
<evidence type="ECO:0000256" key="9">
    <source>
        <dbReference type="ARBA" id="ARBA00022777"/>
    </source>
</evidence>
<evidence type="ECO:0000313" key="27">
    <source>
        <dbReference type="EMBL" id="KAK4577410.1"/>
    </source>
</evidence>
<dbReference type="Gene3D" id="3.30.200.20">
    <property type="entry name" value="Phosphorylase Kinase, domain 1"/>
    <property type="match status" value="1"/>
</dbReference>
<evidence type="ECO:0000256" key="7">
    <source>
        <dbReference type="ARBA" id="ARBA00022734"/>
    </source>
</evidence>
<keyword evidence="8 18" id="KW-0547">Nucleotide-binding</keyword>
<dbReference type="SMART" id="SM00473">
    <property type="entry name" value="PAN_AP"/>
    <property type="match status" value="1"/>
</dbReference>
<feature type="domain" description="EGF-like" evidence="24">
    <location>
        <begin position="257"/>
        <end position="294"/>
    </location>
</feature>
<sequence>MFIFYIPVLLCSFRVYCADRVSLRYGELIRDNEETLVSPGRKFELGFFGPIGGSEEKRYVGIWYMLDKNIIVWVANRDSPLPKTTGAFGFTKDGNLAVLDMSSGKVHWSSELGSYYWCDPCTTTDWILNLTDSGNLVLFNNETSLWESFNNPTDTFLPNMTMDQYMKLTSWRDRDDPGTGNFTFMLGPAGNSTQIINKRGNIYWKSLKNGGYYFIVTTEFQNRYGFENARLLMKFSGKIEYWRQSTNGDWLLFDVQPSDDCSVYNFCGIFGSCNLNNNKLSCKCLPGFKPHVPQKWYSGDFSDGCTRNSMSCGDTFLNLKMMSIGGTPEQSYQVGNETECKELCLKICDCKSYQYSKMACSIWTQGLVNLQEEYVDGYNLSIRVAISDIEPTVQNCEPCGTNIIPYPLSTSSNCGDPMYFSFNCNPSGQISFKAPSGTYRVTNIDQNTSKVFIQVKDVGSLRLNQSLPFNLTTPRKSSSNVSSGVTDDVEIVWEPPQEPICNLPTDCNDWPHSTCKSAIDGKRRCLCTKSFRWDGSKLSCTQVSSPSEKGMILLLIVGITSVIVLCAIIFIYIWRRKTTKIQENRQIDQRNRVQRMLYSESYVQDLIDSSEFQEEAEKGIDVPFYDLESIRVATNNFSDENKLGQGGYGPVYKGKLPSGQEIAVKRLSSVSGQGLQEFRNEVVLIAKLQHRNLVRLYGYCIKGNEKILIYEYMVNKSLDFFIFGWLLYLFPAWRLWTDDKLLDLMDDTLRETCIADQFVKCLNIGLLCVQHDPSDRPTMSIIIKMLDGETVNLPTPKQPAFSIRRGQSSSTSSSRPESNNELTNSLEGR</sequence>
<dbReference type="InterPro" id="IPR003609">
    <property type="entry name" value="Pan_app"/>
</dbReference>
<keyword evidence="3 18" id="KW-0723">Serine/threonine-protein kinase</keyword>
<feature type="transmembrane region" description="Helical" evidence="21">
    <location>
        <begin position="718"/>
        <end position="736"/>
    </location>
</feature>
<feature type="transmembrane region" description="Helical" evidence="21">
    <location>
        <begin position="550"/>
        <end position="574"/>
    </location>
</feature>
<dbReference type="InterPro" id="IPR000742">
    <property type="entry name" value="EGF"/>
</dbReference>
<dbReference type="PROSITE" id="PS50011">
    <property type="entry name" value="PROTEIN_KINASE_DOM"/>
    <property type="match status" value="1"/>
</dbReference>
<dbReference type="PROSITE" id="PS50026">
    <property type="entry name" value="EGF_3"/>
    <property type="match status" value="1"/>
</dbReference>
<evidence type="ECO:0000259" key="26">
    <source>
        <dbReference type="PROSITE" id="PS50948"/>
    </source>
</evidence>
<keyword evidence="4 18" id="KW-0808">Transferase</keyword>
<dbReference type="EC" id="2.7.11.1" evidence="18"/>
<dbReference type="FunFam" id="3.30.200.20:FF:000330">
    <property type="entry name" value="G-type lectin S-receptor-like serine/threonine-protein kinase At4g03230"/>
    <property type="match status" value="1"/>
</dbReference>
<evidence type="ECO:0000256" key="4">
    <source>
        <dbReference type="ARBA" id="ARBA00022679"/>
    </source>
</evidence>
<dbReference type="PROSITE" id="PS50948">
    <property type="entry name" value="PAN"/>
    <property type="match status" value="1"/>
</dbReference>
<evidence type="ECO:0000256" key="2">
    <source>
        <dbReference type="ARBA" id="ARBA00022475"/>
    </source>
</evidence>
<protein>
    <recommendedName>
        <fullName evidence="18">Receptor-like serine/threonine-protein kinase</fullName>
        <ecNumber evidence="18">2.7.11.1</ecNumber>
    </recommendedName>
</protein>
<dbReference type="SUPFAM" id="SSF51110">
    <property type="entry name" value="alpha-D-mannose-specific plant lectins"/>
    <property type="match status" value="1"/>
</dbReference>
<comment type="caution">
    <text evidence="27">The sequence shown here is derived from an EMBL/GenBank/DDBJ whole genome shotgun (WGS) entry which is preliminary data.</text>
</comment>
<evidence type="ECO:0000256" key="16">
    <source>
        <dbReference type="ARBA" id="ARBA00047899"/>
    </source>
</evidence>
<dbReference type="EMBL" id="JAXUIC010000008">
    <property type="protein sequence ID" value="KAK4577410.1"/>
    <property type="molecule type" value="Genomic_DNA"/>
</dbReference>
<dbReference type="InterPro" id="IPR001245">
    <property type="entry name" value="Ser-Thr/Tyr_kinase_cat_dom"/>
</dbReference>
<keyword evidence="5 21" id="KW-0812">Transmembrane</keyword>
<evidence type="ECO:0000259" key="24">
    <source>
        <dbReference type="PROSITE" id="PS50026"/>
    </source>
</evidence>
<dbReference type="Pfam" id="PF00954">
    <property type="entry name" value="S_locus_glycop"/>
    <property type="match status" value="1"/>
</dbReference>
<dbReference type="Gene3D" id="1.10.510.10">
    <property type="entry name" value="Transferase(Phosphotransferase) domain 1"/>
    <property type="match status" value="1"/>
</dbReference>
<dbReference type="GO" id="GO:0048544">
    <property type="term" value="P:recognition of pollen"/>
    <property type="evidence" value="ECO:0007669"/>
    <property type="project" value="InterPro"/>
</dbReference>
<dbReference type="Pfam" id="PF01453">
    <property type="entry name" value="B_lectin"/>
    <property type="match status" value="1"/>
</dbReference>
<keyword evidence="10 18" id="KW-0067">ATP-binding</keyword>
<evidence type="ECO:0000256" key="14">
    <source>
        <dbReference type="ARBA" id="ARBA00023170"/>
    </source>
</evidence>
<comment type="similarity">
    <text evidence="18">Belongs to the protein kinase superfamily. Ser/Thr protein kinase family.</text>
</comment>
<evidence type="ECO:0000256" key="15">
    <source>
        <dbReference type="ARBA" id="ARBA00023180"/>
    </source>
</evidence>
<feature type="domain" description="Protein kinase" evidence="23">
    <location>
        <begin position="637"/>
        <end position="829"/>
    </location>
</feature>
<evidence type="ECO:0000259" key="23">
    <source>
        <dbReference type="PROSITE" id="PS50011"/>
    </source>
</evidence>
<evidence type="ECO:0000256" key="11">
    <source>
        <dbReference type="ARBA" id="ARBA00022989"/>
    </source>
</evidence>
<name>A0AAN7ERX0_QUERU</name>
<evidence type="ECO:0000256" key="1">
    <source>
        <dbReference type="ARBA" id="ARBA00004251"/>
    </source>
</evidence>
<dbReference type="InterPro" id="IPR036426">
    <property type="entry name" value="Bulb-type_lectin_dom_sf"/>
</dbReference>
<keyword evidence="6 22" id="KW-0732">Signal</keyword>
<keyword evidence="19" id="KW-0245">EGF-like domain</keyword>
<dbReference type="AlphaFoldDB" id="A0AAN7ERX0"/>
<evidence type="ECO:0000256" key="20">
    <source>
        <dbReference type="SAM" id="MobiDB-lite"/>
    </source>
</evidence>
<dbReference type="SUPFAM" id="SSF56112">
    <property type="entry name" value="Protein kinase-like (PK-like)"/>
    <property type="match status" value="1"/>
</dbReference>
<dbReference type="GO" id="GO:0004674">
    <property type="term" value="F:protein serine/threonine kinase activity"/>
    <property type="evidence" value="ECO:0007669"/>
    <property type="project" value="UniProtKB-KW"/>
</dbReference>
<feature type="domain" description="Apple" evidence="26">
    <location>
        <begin position="305"/>
        <end position="382"/>
    </location>
</feature>
<dbReference type="InterPro" id="IPR000858">
    <property type="entry name" value="S_locus_glycoprot_dom"/>
</dbReference>
<dbReference type="Pfam" id="PF07714">
    <property type="entry name" value="PK_Tyr_Ser-Thr"/>
    <property type="match status" value="1"/>
</dbReference>
<evidence type="ECO:0000256" key="8">
    <source>
        <dbReference type="ARBA" id="ARBA00022741"/>
    </source>
</evidence>
<feature type="domain" description="Bulb-type lectin" evidence="25">
    <location>
        <begin position="20"/>
        <end position="151"/>
    </location>
</feature>
<keyword evidence="13" id="KW-1015">Disulfide bond</keyword>
<dbReference type="InterPro" id="IPR000719">
    <property type="entry name" value="Prot_kinase_dom"/>
</dbReference>
<reference evidence="27 28" key="1">
    <citation type="journal article" date="2023" name="G3 (Bethesda)">
        <title>A haplotype-resolved chromosome-scale genome for Quercus rubra L. provides insights into the genetics of adaptive traits for red oak species.</title>
        <authorList>
            <person name="Kapoor B."/>
            <person name="Jenkins J."/>
            <person name="Schmutz J."/>
            <person name="Zhebentyayeva T."/>
            <person name="Kuelheim C."/>
            <person name="Coggeshall M."/>
            <person name="Heim C."/>
            <person name="Lasky J.R."/>
            <person name="Leites L."/>
            <person name="Islam-Faridi N."/>
            <person name="Romero-Severson J."/>
            <person name="DeLeo V.L."/>
            <person name="Lucas S.M."/>
            <person name="Lazic D."/>
            <person name="Gailing O."/>
            <person name="Carlson J."/>
            <person name="Staton M."/>
        </authorList>
    </citation>
    <scope>NUCLEOTIDE SEQUENCE [LARGE SCALE GENOMIC DNA]</scope>
    <source>
        <strain evidence="27">Pseudo-F2</strain>
    </source>
</reference>
<keyword evidence="11 21" id="KW-1133">Transmembrane helix</keyword>
<evidence type="ECO:0000256" key="21">
    <source>
        <dbReference type="SAM" id="Phobius"/>
    </source>
</evidence>
<keyword evidence="2" id="KW-1003">Cell membrane</keyword>
<dbReference type="Proteomes" id="UP001324115">
    <property type="component" value="Unassembled WGS sequence"/>
</dbReference>
<gene>
    <name evidence="27" type="ORF">RGQ29_027776</name>
</gene>
<comment type="caution">
    <text evidence="19">Lacks conserved residue(s) required for the propagation of feature annotation.</text>
</comment>
<dbReference type="CDD" id="cd00028">
    <property type="entry name" value="B_lectin"/>
    <property type="match status" value="1"/>
</dbReference>
<dbReference type="Pfam" id="PF08276">
    <property type="entry name" value="PAN_2"/>
    <property type="match status" value="1"/>
</dbReference>
<dbReference type="PROSITE" id="PS50927">
    <property type="entry name" value="BULB_LECTIN"/>
    <property type="match status" value="1"/>
</dbReference>
<comment type="subcellular location">
    <subcellularLocation>
        <location evidence="1">Cell membrane</location>
        <topology evidence="1">Single-pass type I membrane protein</topology>
    </subcellularLocation>
</comment>
<comment type="catalytic activity">
    <reaction evidence="17 18">
        <text>L-seryl-[protein] + ATP = O-phospho-L-seryl-[protein] + ADP + H(+)</text>
        <dbReference type="Rhea" id="RHEA:17989"/>
        <dbReference type="Rhea" id="RHEA-COMP:9863"/>
        <dbReference type="Rhea" id="RHEA-COMP:11604"/>
        <dbReference type="ChEBI" id="CHEBI:15378"/>
        <dbReference type="ChEBI" id="CHEBI:29999"/>
        <dbReference type="ChEBI" id="CHEBI:30616"/>
        <dbReference type="ChEBI" id="CHEBI:83421"/>
        <dbReference type="ChEBI" id="CHEBI:456216"/>
        <dbReference type="EC" id="2.7.11.1"/>
    </reaction>
</comment>
<dbReference type="InterPro" id="IPR011009">
    <property type="entry name" value="Kinase-like_dom_sf"/>
</dbReference>
<evidence type="ECO:0000256" key="17">
    <source>
        <dbReference type="ARBA" id="ARBA00048679"/>
    </source>
</evidence>
<dbReference type="PANTHER" id="PTHR32444:SF235">
    <property type="entry name" value="OS01G0783900 PROTEIN"/>
    <property type="match status" value="1"/>
</dbReference>
<dbReference type="InterPro" id="IPR001480">
    <property type="entry name" value="Bulb-type_lectin_dom"/>
</dbReference>
<evidence type="ECO:0000256" key="6">
    <source>
        <dbReference type="ARBA" id="ARBA00022729"/>
    </source>
</evidence>
<proteinExistence type="inferred from homology"/>
<accession>A0AAN7ERX0</accession>
<dbReference type="GO" id="GO:0030246">
    <property type="term" value="F:carbohydrate binding"/>
    <property type="evidence" value="ECO:0007669"/>
    <property type="project" value="UniProtKB-KW"/>
</dbReference>
<evidence type="ECO:0000256" key="12">
    <source>
        <dbReference type="ARBA" id="ARBA00023136"/>
    </source>
</evidence>
<dbReference type="GO" id="GO:0005524">
    <property type="term" value="F:ATP binding"/>
    <property type="evidence" value="ECO:0007669"/>
    <property type="project" value="UniProtKB-KW"/>
</dbReference>
<keyword evidence="12 21" id="KW-0472">Membrane</keyword>
<keyword evidence="14" id="KW-0675">Receptor</keyword>
<dbReference type="GO" id="GO:0005886">
    <property type="term" value="C:plasma membrane"/>
    <property type="evidence" value="ECO:0007669"/>
    <property type="project" value="UniProtKB-SubCell"/>
</dbReference>
<dbReference type="PIRSF" id="PIRSF000641">
    <property type="entry name" value="SRK"/>
    <property type="match status" value="1"/>
</dbReference>
<feature type="region of interest" description="Disordered" evidence="20">
    <location>
        <begin position="794"/>
        <end position="829"/>
    </location>
</feature>
<evidence type="ECO:0000256" key="18">
    <source>
        <dbReference type="PIRNR" id="PIRNR000641"/>
    </source>
</evidence>
<organism evidence="27 28">
    <name type="scientific">Quercus rubra</name>
    <name type="common">Northern red oak</name>
    <name type="synonym">Quercus borealis</name>
    <dbReference type="NCBI Taxonomy" id="3512"/>
    <lineage>
        <taxon>Eukaryota</taxon>
        <taxon>Viridiplantae</taxon>
        <taxon>Streptophyta</taxon>
        <taxon>Embryophyta</taxon>
        <taxon>Tracheophyta</taxon>
        <taxon>Spermatophyta</taxon>
        <taxon>Magnoliopsida</taxon>
        <taxon>eudicotyledons</taxon>
        <taxon>Gunneridae</taxon>
        <taxon>Pentapetalae</taxon>
        <taxon>rosids</taxon>
        <taxon>fabids</taxon>
        <taxon>Fagales</taxon>
        <taxon>Fagaceae</taxon>
        <taxon>Quercus</taxon>
    </lineage>
</organism>
<evidence type="ECO:0000256" key="3">
    <source>
        <dbReference type="ARBA" id="ARBA00022527"/>
    </source>
</evidence>
<keyword evidence="15" id="KW-0325">Glycoprotein</keyword>
<evidence type="ECO:0000256" key="10">
    <source>
        <dbReference type="ARBA" id="ARBA00022840"/>
    </source>
</evidence>
<feature type="signal peptide" evidence="22">
    <location>
        <begin position="1"/>
        <end position="18"/>
    </location>
</feature>
<keyword evidence="9 18" id="KW-0418">Kinase</keyword>
<keyword evidence="7" id="KW-0430">Lectin</keyword>
<dbReference type="InterPro" id="IPR024171">
    <property type="entry name" value="SRK-like_kinase"/>
</dbReference>
<feature type="compositionally biased region" description="Low complexity" evidence="20">
    <location>
        <begin position="802"/>
        <end position="817"/>
    </location>
</feature>